<dbReference type="Gene3D" id="1.20.1550.10">
    <property type="entry name" value="DsbB-like"/>
    <property type="match status" value="1"/>
</dbReference>
<evidence type="ECO:0000256" key="4">
    <source>
        <dbReference type="ARBA" id="ARBA00023136"/>
    </source>
</evidence>
<gene>
    <name evidence="5" type="ordered locus">Mmar10_2347</name>
</gene>
<evidence type="ECO:0000256" key="1">
    <source>
        <dbReference type="ARBA" id="ARBA00004141"/>
    </source>
</evidence>
<reference evidence="5 6" key="1">
    <citation type="submission" date="2006-08" db="EMBL/GenBank/DDBJ databases">
        <title>Complete sequence of Maricaulis maris MCS10.</title>
        <authorList>
            <consortium name="US DOE Joint Genome Institute"/>
            <person name="Copeland A."/>
            <person name="Lucas S."/>
            <person name="Lapidus A."/>
            <person name="Barry K."/>
            <person name="Detter J.C."/>
            <person name="Glavina del Rio T."/>
            <person name="Hammon N."/>
            <person name="Israni S."/>
            <person name="Dalin E."/>
            <person name="Tice H."/>
            <person name="Pitluck S."/>
            <person name="Saunders E."/>
            <person name="Brettin T."/>
            <person name="Bruce D."/>
            <person name="Han C."/>
            <person name="Tapia R."/>
            <person name="Gilna P."/>
            <person name="Schmutz J."/>
            <person name="Larimer F."/>
            <person name="Land M."/>
            <person name="Hauser L."/>
            <person name="Kyrpides N."/>
            <person name="Mikhailova N."/>
            <person name="Viollier P."/>
            <person name="Stephens C."/>
            <person name="Richardson P."/>
        </authorList>
    </citation>
    <scope>NUCLEOTIDE SEQUENCE [LARGE SCALE GENOMIC DNA]</scope>
    <source>
        <strain evidence="5 6">MCS10</strain>
    </source>
</reference>
<dbReference type="InterPro" id="IPR024199">
    <property type="entry name" value="Uncharacterised_DsbB"/>
</dbReference>
<keyword evidence="3" id="KW-1133">Transmembrane helix</keyword>
<evidence type="ECO:0000256" key="3">
    <source>
        <dbReference type="ARBA" id="ARBA00022989"/>
    </source>
</evidence>
<dbReference type="InterPro" id="IPR003752">
    <property type="entry name" value="DiS_bond_form_DsbB/BdbC"/>
</dbReference>
<dbReference type="STRING" id="394221.Mmar10_2347"/>
<dbReference type="Proteomes" id="UP000001964">
    <property type="component" value="Chromosome"/>
</dbReference>
<evidence type="ECO:0000256" key="2">
    <source>
        <dbReference type="ARBA" id="ARBA00022692"/>
    </source>
</evidence>
<dbReference type="EMBL" id="CP000449">
    <property type="protein sequence ID" value="ABI66639.1"/>
    <property type="molecule type" value="Genomic_DNA"/>
</dbReference>
<dbReference type="GO" id="GO:0006457">
    <property type="term" value="P:protein folding"/>
    <property type="evidence" value="ECO:0007669"/>
    <property type="project" value="InterPro"/>
</dbReference>
<dbReference type="InterPro" id="IPR023380">
    <property type="entry name" value="DsbB-like_sf"/>
</dbReference>
<dbReference type="Pfam" id="PF02600">
    <property type="entry name" value="DsbB"/>
    <property type="match status" value="1"/>
</dbReference>
<evidence type="ECO:0000313" key="5">
    <source>
        <dbReference type="EMBL" id="ABI66639.1"/>
    </source>
</evidence>
<dbReference type="GO" id="GO:0016020">
    <property type="term" value="C:membrane"/>
    <property type="evidence" value="ECO:0007669"/>
    <property type="project" value="UniProtKB-SubCell"/>
</dbReference>
<dbReference type="AlphaFoldDB" id="Q0AM54"/>
<dbReference type="HOGENOM" id="CLU_098660_0_2_5"/>
<keyword evidence="2" id="KW-0812">Transmembrane</keyword>
<dbReference type="SUPFAM" id="SSF158442">
    <property type="entry name" value="DsbB-like"/>
    <property type="match status" value="1"/>
</dbReference>
<sequence length="175" mass="18742" precursor="true">MRFMNPVLTQFPLTRWPLLLAGGSLMLMLGAWGFQYIGGYEPCALCLDQRHIHLTVIALGLIFGIALTLRPSLAKFAPWMIFAIAAVLAYSAGFAFWHAGIEYDWWDGPATCTTTGGTPQVDLSCIINGTDCGPIVLCDEAAWTLLGISMAGYNALISAAMAIIATLVGIKGLKS</sequence>
<protein>
    <submittedName>
        <fullName evidence="5">Disulfide bond formation protein DsbB</fullName>
    </submittedName>
</protein>
<dbReference type="KEGG" id="mmr:Mmar10_2347"/>
<proteinExistence type="predicted"/>
<organism evidence="5 6">
    <name type="scientific">Maricaulis maris (strain MCS10)</name>
    <name type="common">Caulobacter maris</name>
    <dbReference type="NCBI Taxonomy" id="394221"/>
    <lineage>
        <taxon>Bacteria</taxon>
        <taxon>Pseudomonadati</taxon>
        <taxon>Pseudomonadota</taxon>
        <taxon>Alphaproteobacteria</taxon>
        <taxon>Maricaulales</taxon>
        <taxon>Maricaulaceae</taxon>
        <taxon>Maricaulis</taxon>
    </lineage>
</organism>
<dbReference type="eggNOG" id="COG1495">
    <property type="taxonomic scope" value="Bacteria"/>
</dbReference>
<comment type="subcellular location">
    <subcellularLocation>
        <location evidence="1">Membrane</location>
        <topology evidence="1">Multi-pass membrane protein</topology>
    </subcellularLocation>
</comment>
<accession>Q0AM54</accession>
<evidence type="ECO:0000313" key="6">
    <source>
        <dbReference type="Proteomes" id="UP000001964"/>
    </source>
</evidence>
<name>Q0AM54_MARMM</name>
<dbReference type="OrthoDB" id="9808637at2"/>
<dbReference type="GO" id="GO:0015035">
    <property type="term" value="F:protein-disulfide reductase activity"/>
    <property type="evidence" value="ECO:0007669"/>
    <property type="project" value="InterPro"/>
</dbReference>
<keyword evidence="4" id="KW-0472">Membrane</keyword>
<dbReference type="PIRSF" id="PIRSF033913">
    <property type="entry name" value="S-S_format_DsbB"/>
    <property type="match status" value="1"/>
</dbReference>
<keyword evidence="6" id="KW-1185">Reference proteome</keyword>